<dbReference type="InterPro" id="IPR029033">
    <property type="entry name" value="His_PPase_superfam"/>
</dbReference>
<dbReference type="PANTHER" id="PTHR46517:SF1">
    <property type="entry name" value="FRUCTOSE-2,6-BISPHOSPHATASE TIGAR"/>
    <property type="match status" value="1"/>
</dbReference>
<dbReference type="CDD" id="cd07067">
    <property type="entry name" value="HP_PGM_like"/>
    <property type="match status" value="1"/>
</dbReference>
<dbReference type="InterPro" id="IPR051695">
    <property type="entry name" value="Phosphoglycerate_Mutase"/>
</dbReference>
<accession>A0A1E5G4G4</accession>
<evidence type="ECO:0000313" key="6">
    <source>
        <dbReference type="Proteomes" id="UP000094296"/>
    </source>
</evidence>
<gene>
    <name evidence="5" type="ORF">BHF68_13025</name>
</gene>
<evidence type="ECO:0008006" key="7">
    <source>
        <dbReference type="Google" id="ProtNLM"/>
    </source>
</evidence>
<dbReference type="SUPFAM" id="SSF53254">
    <property type="entry name" value="Phosphoglycerate mutase-like"/>
    <property type="match status" value="1"/>
</dbReference>
<sequence>MQLILVRHGETEWNRLGKYQGHSDIALNDKGREQARMVGSWMLNWQRGQQTEVLAIYTSDLARAIETGDVIRRMLGISNNNIFQDDRIRELSFGLWEGLTFTEVYENYREQFDCWYNDTQMVKIPGGESIADMTQRSLELLKNLATDNKIDGTIIVVTHGGTIKALLNHFDNRYDLWDTTIKPGSITMISSKRDSFEIQEVGVVIDI</sequence>
<dbReference type="GO" id="GO:0043456">
    <property type="term" value="P:regulation of pentose-phosphate shunt"/>
    <property type="evidence" value="ECO:0007669"/>
    <property type="project" value="TreeGrafter"/>
</dbReference>
<dbReference type="Proteomes" id="UP000094296">
    <property type="component" value="Unassembled WGS sequence"/>
</dbReference>
<protein>
    <recommendedName>
        <fullName evidence="7">Alpha-ribazole phosphatase</fullName>
    </recommendedName>
</protein>
<feature type="binding site" evidence="3">
    <location>
        <position position="63"/>
    </location>
    <ligand>
        <name>substrate</name>
    </ligand>
</feature>
<dbReference type="AlphaFoldDB" id="A0A1E5G4G4"/>
<dbReference type="EMBL" id="MIJE01000002">
    <property type="protein sequence ID" value="OEF97985.1"/>
    <property type="molecule type" value="Genomic_DNA"/>
</dbReference>
<dbReference type="GO" id="GO:0005829">
    <property type="term" value="C:cytosol"/>
    <property type="evidence" value="ECO:0007669"/>
    <property type="project" value="TreeGrafter"/>
</dbReference>
<evidence type="ECO:0000256" key="4">
    <source>
        <dbReference type="PIRSR" id="PIRSR613078-3"/>
    </source>
</evidence>
<evidence type="ECO:0000256" key="2">
    <source>
        <dbReference type="PIRSR" id="PIRSR613078-1"/>
    </source>
</evidence>
<comment type="caution">
    <text evidence="5">The sequence shown here is derived from an EMBL/GenBank/DDBJ whole genome shotgun (WGS) entry which is preliminary data.</text>
</comment>
<proteinExistence type="predicted"/>
<dbReference type="GO" id="GO:0004331">
    <property type="term" value="F:fructose-2,6-bisphosphate 2-phosphatase activity"/>
    <property type="evidence" value="ECO:0007669"/>
    <property type="project" value="TreeGrafter"/>
</dbReference>
<evidence type="ECO:0000313" key="5">
    <source>
        <dbReference type="EMBL" id="OEF97985.1"/>
    </source>
</evidence>
<name>A0A1E5G4G4_9FIRM</name>
<keyword evidence="6" id="KW-1185">Reference proteome</keyword>
<dbReference type="Pfam" id="PF00300">
    <property type="entry name" value="His_Phos_1"/>
    <property type="match status" value="1"/>
</dbReference>
<keyword evidence="1" id="KW-0378">Hydrolase</keyword>
<dbReference type="PANTHER" id="PTHR46517">
    <property type="entry name" value="FRUCTOSE-2,6-BISPHOSPHATASE TIGAR"/>
    <property type="match status" value="1"/>
</dbReference>
<evidence type="ECO:0000256" key="1">
    <source>
        <dbReference type="ARBA" id="ARBA00022801"/>
    </source>
</evidence>
<dbReference type="STRING" id="766136.BHF68_13025"/>
<evidence type="ECO:0000256" key="3">
    <source>
        <dbReference type="PIRSR" id="PIRSR613078-2"/>
    </source>
</evidence>
<dbReference type="RefSeq" id="WP_069642382.1">
    <property type="nucleotide sequence ID" value="NZ_MIJE01000002.1"/>
</dbReference>
<reference evidence="5 6" key="1">
    <citation type="submission" date="2016-09" db="EMBL/GenBank/DDBJ databases">
        <title>Draft genome sequence for the type strain of Desulfuribacillus alkaliarsenatis AHT28, an obligately anaerobic, sulfidogenic bacterium isolated from Russian soda lake sediments.</title>
        <authorList>
            <person name="Abin C.A."/>
            <person name="Hollibaugh J.T."/>
        </authorList>
    </citation>
    <scope>NUCLEOTIDE SEQUENCE [LARGE SCALE GENOMIC DNA]</scope>
    <source>
        <strain evidence="5 6">AHT28</strain>
    </source>
</reference>
<dbReference type="Gene3D" id="3.40.50.1240">
    <property type="entry name" value="Phosphoglycerate mutase-like"/>
    <property type="match status" value="1"/>
</dbReference>
<dbReference type="GO" id="GO:0045820">
    <property type="term" value="P:negative regulation of glycolytic process"/>
    <property type="evidence" value="ECO:0007669"/>
    <property type="project" value="TreeGrafter"/>
</dbReference>
<dbReference type="OrthoDB" id="9783269at2"/>
<dbReference type="InterPro" id="IPR001345">
    <property type="entry name" value="PG/BPGM_mutase_AS"/>
</dbReference>
<dbReference type="PROSITE" id="PS00175">
    <property type="entry name" value="PG_MUTASE"/>
    <property type="match status" value="1"/>
</dbReference>
<feature type="active site" description="Proton donor/acceptor" evidence="2">
    <location>
        <position position="90"/>
    </location>
</feature>
<feature type="binding site" evidence="3">
    <location>
        <begin position="7"/>
        <end position="14"/>
    </location>
    <ligand>
        <name>substrate</name>
    </ligand>
</feature>
<dbReference type="PIRSF" id="PIRSF000709">
    <property type="entry name" value="6PFK_2-Ptase"/>
    <property type="match status" value="1"/>
</dbReference>
<organism evidence="5 6">
    <name type="scientific">Desulfuribacillus alkaliarsenatis</name>
    <dbReference type="NCBI Taxonomy" id="766136"/>
    <lineage>
        <taxon>Bacteria</taxon>
        <taxon>Bacillati</taxon>
        <taxon>Bacillota</taxon>
        <taxon>Desulfuribacillia</taxon>
        <taxon>Desulfuribacillales</taxon>
        <taxon>Desulfuribacillaceae</taxon>
        <taxon>Desulfuribacillus</taxon>
    </lineage>
</organism>
<feature type="site" description="Transition state stabilizer" evidence="4">
    <location>
        <position position="159"/>
    </location>
</feature>
<dbReference type="SMART" id="SM00855">
    <property type="entry name" value="PGAM"/>
    <property type="match status" value="1"/>
</dbReference>
<feature type="active site" description="Tele-phosphohistidine intermediate" evidence="2">
    <location>
        <position position="8"/>
    </location>
</feature>
<dbReference type="InterPro" id="IPR013078">
    <property type="entry name" value="His_Pase_superF_clade-1"/>
</dbReference>